<dbReference type="OrthoDB" id="5297048at2"/>
<comment type="caution">
    <text evidence="1">The sequence shown here is derived from an EMBL/GenBank/DDBJ whole genome shotgun (WGS) entry which is preliminary data.</text>
</comment>
<evidence type="ECO:0000313" key="2">
    <source>
        <dbReference type="EMBL" id="TSE36373.1"/>
    </source>
</evidence>
<dbReference type="AlphaFoldDB" id="A0A1A6DYN5"/>
<gene>
    <name evidence="1" type="ORF">A9O67_11990</name>
    <name evidence="2" type="ORF">Tfont_01978</name>
</gene>
<protein>
    <submittedName>
        <fullName evidence="1">Uncharacterized protein</fullName>
    </submittedName>
</protein>
<dbReference type="Proteomes" id="UP000091969">
    <property type="component" value="Unassembled WGS sequence"/>
</dbReference>
<dbReference type="EMBL" id="VJOO01000019">
    <property type="protein sequence ID" value="TSE36373.1"/>
    <property type="molecule type" value="Genomic_DNA"/>
</dbReference>
<accession>A0A1A6DYN5</accession>
<reference evidence="2 4" key="2">
    <citation type="submission" date="2019-07" db="EMBL/GenBank/DDBJ databases">
        <title>Tepidimonas fonticaldi AT-A2 draft genome.</title>
        <authorList>
            <person name="Da Costa M.S."/>
            <person name="Froufe H.J.C."/>
            <person name="Egas C."/>
            <person name="Albuquerque L."/>
        </authorList>
    </citation>
    <scope>NUCLEOTIDE SEQUENCE [LARGE SCALE GENOMIC DNA]</scope>
    <source>
        <strain evidence="2 4">AT-A2</strain>
    </source>
</reference>
<organism evidence="1 3">
    <name type="scientific">Tepidimonas fonticaldi</name>
    <dbReference type="NCBI Taxonomy" id="1101373"/>
    <lineage>
        <taxon>Bacteria</taxon>
        <taxon>Pseudomonadati</taxon>
        <taxon>Pseudomonadota</taxon>
        <taxon>Betaproteobacteria</taxon>
        <taxon>Burkholderiales</taxon>
        <taxon>Tepidimonas</taxon>
    </lineage>
</organism>
<dbReference type="RefSeq" id="WP_068606745.1">
    <property type="nucleotide sequence ID" value="NZ_LZDH01000007.1"/>
</dbReference>
<name>A0A1A6DYN5_9BURK</name>
<evidence type="ECO:0000313" key="1">
    <source>
        <dbReference type="EMBL" id="OBS31786.1"/>
    </source>
</evidence>
<sequence length="106" mass="11823">MRSHVIVQFGPDREYTFDLDEVQPMPHDMARQWLDQQFTELGCEPLRLSGKVLTADKVLAIAQAVGETRFADPAHRPWAMVYARAASSLLAKPVIKVDVPGLSVGY</sequence>
<evidence type="ECO:0000313" key="4">
    <source>
        <dbReference type="Proteomes" id="UP000316388"/>
    </source>
</evidence>
<keyword evidence="3" id="KW-1185">Reference proteome</keyword>
<dbReference type="EMBL" id="LZDH01000007">
    <property type="protein sequence ID" value="OBS31786.1"/>
    <property type="molecule type" value="Genomic_DNA"/>
</dbReference>
<dbReference type="Proteomes" id="UP000316388">
    <property type="component" value="Unassembled WGS sequence"/>
</dbReference>
<evidence type="ECO:0000313" key="3">
    <source>
        <dbReference type="Proteomes" id="UP000091969"/>
    </source>
</evidence>
<dbReference type="STRING" id="1101373.A9O67_11990"/>
<proteinExistence type="predicted"/>
<reference evidence="1 3" key="1">
    <citation type="submission" date="2016-06" db="EMBL/GenBank/DDBJ databases">
        <title>Genome sequence of Tepidimonas fonticaldi PL17.</title>
        <authorList>
            <person name="Pinnaka A.K."/>
        </authorList>
    </citation>
    <scope>NUCLEOTIDE SEQUENCE [LARGE SCALE GENOMIC DNA]</scope>
    <source>
        <strain evidence="1 3">PL17</strain>
    </source>
</reference>